<accession>A0A365QNE5</accession>
<organism evidence="3 4">
    <name type="scientific">Burkholderia reimsis</name>
    <dbReference type="NCBI Taxonomy" id="2234132"/>
    <lineage>
        <taxon>Bacteria</taxon>
        <taxon>Pseudomonadati</taxon>
        <taxon>Pseudomonadota</taxon>
        <taxon>Betaproteobacteria</taxon>
        <taxon>Burkholderiales</taxon>
        <taxon>Burkholderiaceae</taxon>
        <taxon>Burkholderia</taxon>
    </lineage>
</organism>
<keyword evidence="4" id="KW-1185">Reference proteome</keyword>
<dbReference type="EMBL" id="QMFZ01000034">
    <property type="protein sequence ID" value="RBB34620.1"/>
    <property type="molecule type" value="Genomic_DNA"/>
</dbReference>
<proteinExistence type="predicted"/>
<comment type="caution">
    <text evidence="3">The sequence shown here is derived from an EMBL/GenBank/DDBJ whole genome shotgun (WGS) entry which is preliminary data.</text>
</comment>
<reference evidence="3 4" key="1">
    <citation type="submission" date="2018-06" db="EMBL/GenBank/DDBJ databases">
        <title>Draft genome sequence of Burkholderia reimsis strain BE51 isolated from a French agricultural soil.</title>
        <authorList>
            <person name="Esmaeel Q."/>
        </authorList>
    </citation>
    <scope>NUCLEOTIDE SEQUENCE [LARGE SCALE GENOMIC DNA]</scope>
    <source>
        <strain evidence="3 4">BE51</strain>
    </source>
</reference>
<dbReference type="InterPro" id="IPR052754">
    <property type="entry name" value="NTPase_KAP_P-loop"/>
</dbReference>
<feature type="region of interest" description="Disordered" evidence="1">
    <location>
        <begin position="1"/>
        <end position="20"/>
    </location>
</feature>
<evidence type="ECO:0000256" key="1">
    <source>
        <dbReference type="SAM" id="MobiDB-lite"/>
    </source>
</evidence>
<evidence type="ECO:0000313" key="3">
    <source>
        <dbReference type="EMBL" id="RBB34620.1"/>
    </source>
</evidence>
<feature type="domain" description="KAP NTPase" evidence="2">
    <location>
        <begin position="35"/>
        <end position="327"/>
    </location>
</feature>
<dbReference type="RefSeq" id="WP_113047255.1">
    <property type="nucleotide sequence ID" value="NZ_QMFZ01000034.1"/>
</dbReference>
<evidence type="ECO:0000313" key="4">
    <source>
        <dbReference type="Proteomes" id="UP000252458"/>
    </source>
</evidence>
<evidence type="ECO:0000259" key="2">
    <source>
        <dbReference type="Pfam" id="PF07693"/>
    </source>
</evidence>
<dbReference type="SUPFAM" id="SSF52540">
    <property type="entry name" value="P-loop containing nucleoside triphosphate hydrolases"/>
    <property type="match status" value="1"/>
</dbReference>
<sequence>MNNNFVSADPTDPSLGTPLGSDLAEVHPRRDAFGYASFARAIAGAVRTTPSPAGLVMAIDGPWGAGKTTLLNFVKHYLVEADAADGTGGQLILIDFNPWWFADGEQLARQFLQQFAAQLPVDKDTRLDAVKSAIAGYADAIGEAASWGIALKTGTKWPMVQKIVGGLLRKLAPREKDVAALKRSISRSLDSAGKRFAVVVDDIDRLRPLEVNEVFRVIKAIADFPNVVYLLAYDGSVVSQSLESSMGIRDGRAYMEKIVQAQFSLPAVSRAKLLRKLSSDLDELLARIGVDEFDNDRWVNAFHEGLDRLVRRPRDIVRIINALSVTVPPLLGEVNVVDFIALEFLRVFAPTVHLAIKENEGMFVGLSGNDARGAEGAFHDGWLNTVSHEQHDAVRNVVQRLFPRLQSLWSNVHFDASEVRRWSADARVAAPDHYPKYFEFNVPDHTLSRAELRAFIALGADVDALESRWRAAMMERREDETTKAHDLIDALVERDDLDAAFARSCLEAIFRLGDAFLVDLANRPQGFFGVPPEVRLYWLANHLVARLPEAAREDEFLEVVRGSSSVTWLCHLATSIDAMNRPDADRRESAFQGFSSITVNEIVRLALGRIRDAAYDRSLLTHPDLLFFLHRWSEWGDSDEVRVWVRGVTDSDAGLLLLLKGAIRVSTVQQISDAFSRRVESIRPSDLAAFIDVTSPDFMSRIATIRERTDLSGDDRRTIELFEQGMARRASGSRD</sequence>
<protein>
    <recommendedName>
        <fullName evidence="2">KAP NTPase domain-containing protein</fullName>
    </recommendedName>
</protein>
<dbReference type="Gene3D" id="3.40.50.300">
    <property type="entry name" value="P-loop containing nucleotide triphosphate hydrolases"/>
    <property type="match status" value="1"/>
</dbReference>
<dbReference type="InterPro" id="IPR027417">
    <property type="entry name" value="P-loop_NTPase"/>
</dbReference>
<name>A0A365QNE5_9BURK</name>
<dbReference type="PANTHER" id="PTHR22674:SF6">
    <property type="entry name" value="NTPASE KAP FAMILY P-LOOP DOMAIN-CONTAINING PROTEIN 1"/>
    <property type="match status" value="1"/>
</dbReference>
<gene>
    <name evidence="3" type="ORF">DPV79_30985</name>
</gene>
<dbReference type="PANTHER" id="PTHR22674">
    <property type="entry name" value="NTPASE, KAP FAMILY P-LOOP DOMAIN-CONTAINING 1"/>
    <property type="match status" value="1"/>
</dbReference>
<dbReference type="Proteomes" id="UP000252458">
    <property type="component" value="Unassembled WGS sequence"/>
</dbReference>
<dbReference type="InterPro" id="IPR011646">
    <property type="entry name" value="KAP_P-loop"/>
</dbReference>
<dbReference type="Pfam" id="PF07693">
    <property type="entry name" value="KAP_NTPase"/>
    <property type="match status" value="1"/>
</dbReference>
<dbReference type="AlphaFoldDB" id="A0A365QNE5"/>